<dbReference type="GO" id="GO:0030246">
    <property type="term" value="F:carbohydrate binding"/>
    <property type="evidence" value="ECO:0007669"/>
    <property type="project" value="InterPro"/>
</dbReference>
<reference evidence="1" key="1">
    <citation type="submission" date="2019-03" db="EMBL/GenBank/DDBJ databases">
        <title>Single cell metagenomics reveals metabolic interactions within the superorganism composed of flagellate Streblomastix strix and complex community of Bacteroidetes bacteria on its surface.</title>
        <authorList>
            <person name="Treitli S.C."/>
            <person name="Kolisko M."/>
            <person name="Husnik F."/>
            <person name="Keeling P."/>
            <person name="Hampl V."/>
        </authorList>
    </citation>
    <scope>NUCLEOTIDE SEQUENCE</scope>
    <source>
        <strain evidence="1">STM</strain>
    </source>
</reference>
<dbReference type="AlphaFoldDB" id="A0A5J4PEQ2"/>
<dbReference type="InterPro" id="IPR011013">
    <property type="entry name" value="Gal_mutarotase_sf_dom"/>
</dbReference>
<name>A0A5J4PEQ2_9ZZZZ</name>
<proteinExistence type="predicted"/>
<sequence>MNRKSEKEVELAATLYEPESGRVLDVYTDQPGIQIYTGNFFNSMVMGKNDKPLLYRGAIALETQKYPDTPNHPEFPTTRLNPGETYTQTCIYKFSVKK</sequence>
<dbReference type="Pfam" id="PF01263">
    <property type="entry name" value="Aldose_epim"/>
    <property type="match status" value="1"/>
</dbReference>
<accession>A0A5J4PEQ2</accession>
<dbReference type="Gene3D" id="2.70.98.10">
    <property type="match status" value="1"/>
</dbReference>
<organism evidence="1">
    <name type="scientific">termite gut metagenome</name>
    <dbReference type="NCBI Taxonomy" id="433724"/>
    <lineage>
        <taxon>unclassified sequences</taxon>
        <taxon>metagenomes</taxon>
        <taxon>organismal metagenomes</taxon>
    </lineage>
</organism>
<dbReference type="GO" id="GO:0006006">
    <property type="term" value="P:glucose metabolic process"/>
    <property type="evidence" value="ECO:0007669"/>
    <property type="project" value="TreeGrafter"/>
</dbReference>
<protein>
    <submittedName>
        <fullName evidence="1">Aldose 1-epimerase</fullName>
        <ecNumber evidence="1">5.1.3.3</ecNumber>
    </submittedName>
</protein>
<dbReference type="PANTHER" id="PTHR10091:SF0">
    <property type="entry name" value="GALACTOSE MUTAROTASE"/>
    <property type="match status" value="1"/>
</dbReference>
<dbReference type="GO" id="GO:0033499">
    <property type="term" value="P:galactose catabolic process via UDP-galactose, Leloir pathway"/>
    <property type="evidence" value="ECO:0007669"/>
    <property type="project" value="TreeGrafter"/>
</dbReference>
<evidence type="ECO:0000313" key="1">
    <source>
        <dbReference type="EMBL" id="KAA6306929.1"/>
    </source>
</evidence>
<dbReference type="EMBL" id="SNRY01009535">
    <property type="protein sequence ID" value="KAA6306929.1"/>
    <property type="molecule type" value="Genomic_DNA"/>
</dbReference>
<dbReference type="InterPro" id="IPR014718">
    <property type="entry name" value="GH-type_carb-bd"/>
</dbReference>
<dbReference type="InterPro" id="IPR008183">
    <property type="entry name" value="Aldose_1/G6P_1-epimerase"/>
</dbReference>
<dbReference type="PANTHER" id="PTHR10091">
    <property type="entry name" value="ALDOSE-1-EPIMERASE"/>
    <property type="match status" value="1"/>
</dbReference>
<keyword evidence="1" id="KW-0413">Isomerase</keyword>
<dbReference type="SUPFAM" id="SSF74650">
    <property type="entry name" value="Galactose mutarotase-like"/>
    <property type="match status" value="1"/>
</dbReference>
<dbReference type="GO" id="GO:0004034">
    <property type="term" value="F:aldose 1-epimerase activity"/>
    <property type="evidence" value="ECO:0007669"/>
    <property type="project" value="UniProtKB-EC"/>
</dbReference>
<dbReference type="EC" id="5.1.3.3" evidence="1"/>
<gene>
    <name evidence="1" type="ORF">EZS27_041408</name>
</gene>
<comment type="caution">
    <text evidence="1">The sequence shown here is derived from an EMBL/GenBank/DDBJ whole genome shotgun (WGS) entry which is preliminary data.</text>
</comment>